<sequence>MRVVVDTNILVKGFSEFDMVKTHLLLHYFYHKPENSIVIDHGDIVRKEYYDEVGHIDLFQKWYTFMVSNNQIEYHDGKLPKKIAAKLKELGFHEHEDQTFVALALNTDNTIITEDSDYGKGKPEKAEKNLPTLRYMEDELELRVLDAEEATRFLESLNS</sequence>
<accession>A0A074LSP1</accession>
<keyword evidence="2" id="KW-1185">Reference proteome</keyword>
<reference evidence="1 2" key="1">
    <citation type="journal article" date="2013" name="Int. J. Syst. Evol. Microbiol.">
        <title>Tumebacillus flagellatus sp. nov., an alpha-amylase/pullulanase-producing bacterium isolated from cassava wastewater.</title>
        <authorList>
            <person name="Wang Q."/>
            <person name="Xie N."/>
            <person name="Qin Y."/>
            <person name="Shen N."/>
            <person name="Zhu J."/>
            <person name="Mi H."/>
            <person name="Huang R."/>
        </authorList>
    </citation>
    <scope>NUCLEOTIDE SEQUENCE [LARGE SCALE GENOMIC DNA]</scope>
    <source>
        <strain evidence="1 2">GST4</strain>
    </source>
</reference>
<dbReference type="Proteomes" id="UP000027931">
    <property type="component" value="Unassembled WGS sequence"/>
</dbReference>
<dbReference type="AlphaFoldDB" id="A0A074LSP1"/>
<organism evidence="1 2">
    <name type="scientific">Tumebacillus flagellatus</name>
    <dbReference type="NCBI Taxonomy" id="1157490"/>
    <lineage>
        <taxon>Bacteria</taxon>
        <taxon>Bacillati</taxon>
        <taxon>Bacillota</taxon>
        <taxon>Bacilli</taxon>
        <taxon>Bacillales</taxon>
        <taxon>Alicyclobacillaceae</taxon>
        <taxon>Tumebacillus</taxon>
    </lineage>
</organism>
<evidence type="ECO:0000313" key="1">
    <source>
        <dbReference type="EMBL" id="KEO82828.1"/>
    </source>
</evidence>
<protein>
    <recommendedName>
        <fullName evidence="3">PIN domain-containing protein</fullName>
    </recommendedName>
</protein>
<comment type="caution">
    <text evidence="1">The sequence shown here is derived from an EMBL/GenBank/DDBJ whole genome shotgun (WGS) entry which is preliminary data.</text>
</comment>
<name>A0A074LSP1_9BACL</name>
<gene>
    <name evidence="1" type="ORF">EL26_13035</name>
</gene>
<evidence type="ECO:0008006" key="3">
    <source>
        <dbReference type="Google" id="ProtNLM"/>
    </source>
</evidence>
<dbReference type="STRING" id="1157490.EL26_13035"/>
<evidence type="ECO:0000313" key="2">
    <source>
        <dbReference type="Proteomes" id="UP000027931"/>
    </source>
</evidence>
<dbReference type="EMBL" id="JMIR01000017">
    <property type="protein sequence ID" value="KEO82828.1"/>
    <property type="molecule type" value="Genomic_DNA"/>
</dbReference>
<dbReference type="OrthoDB" id="9895836at2"/>
<proteinExistence type="predicted"/>
<dbReference type="RefSeq" id="WP_038089122.1">
    <property type="nucleotide sequence ID" value="NZ_JMIR01000017.1"/>
</dbReference>